<feature type="domain" description="Tip attachment protein J" evidence="1">
    <location>
        <begin position="3"/>
        <end position="92"/>
    </location>
</feature>
<dbReference type="InterPro" id="IPR032876">
    <property type="entry name" value="J_dom"/>
</dbReference>
<name>A0ABZ0UJS5_9RICK</name>
<reference evidence="2 3" key="1">
    <citation type="submission" date="2022-11" db="EMBL/GenBank/DDBJ databases">
        <title>Host association and intracellularity evolved multiple times independently in the Rickettsiales.</title>
        <authorList>
            <person name="Castelli M."/>
            <person name="Nardi T."/>
            <person name="Gammuto L."/>
            <person name="Bellinzona G."/>
            <person name="Sabaneyeva E."/>
            <person name="Potekhin A."/>
            <person name="Serra V."/>
            <person name="Petroni G."/>
            <person name="Sassera D."/>
        </authorList>
    </citation>
    <scope>NUCLEOTIDE SEQUENCE [LARGE SCALE GENOMIC DNA]</scope>
    <source>
        <strain evidence="2 3">NDG2</strain>
    </source>
</reference>
<sequence length="115" mass="13515">MHYIKQEHAFVITNVYAQDNNTHNKNHKNLNIPIVLQEAQAKDMVNKIMENVIFERVMYYFILPVSYMLLELGDIVEIEHNNQKHLIRILNIAITIRHTIEIFGVMASHDNTDSK</sequence>
<gene>
    <name evidence="2" type="ORF">Bandiella_00462</name>
</gene>
<dbReference type="RefSeq" id="WP_323733186.1">
    <property type="nucleotide sequence ID" value="NZ_CP110820.1"/>
</dbReference>
<keyword evidence="3" id="KW-1185">Reference proteome</keyword>
<accession>A0ABZ0UJS5</accession>
<evidence type="ECO:0000259" key="1">
    <source>
        <dbReference type="Pfam" id="PF13550"/>
    </source>
</evidence>
<dbReference type="Pfam" id="PF13550">
    <property type="entry name" value="Phage-tail_3"/>
    <property type="match status" value="1"/>
</dbReference>
<evidence type="ECO:0000313" key="3">
    <source>
        <dbReference type="Proteomes" id="UP001327219"/>
    </source>
</evidence>
<protein>
    <submittedName>
        <fullName evidence="2">Phage tail domain protein</fullName>
    </submittedName>
</protein>
<evidence type="ECO:0000313" key="2">
    <source>
        <dbReference type="EMBL" id="WPX96353.1"/>
    </source>
</evidence>
<dbReference type="Proteomes" id="UP001327219">
    <property type="component" value="Chromosome"/>
</dbReference>
<organism evidence="2 3">
    <name type="scientific">Candidatus Bandiella euplotis</name>
    <dbReference type="NCBI Taxonomy" id="1664265"/>
    <lineage>
        <taxon>Bacteria</taxon>
        <taxon>Pseudomonadati</taxon>
        <taxon>Pseudomonadota</taxon>
        <taxon>Alphaproteobacteria</taxon>
        <taxon>Rickettsiales</taxon>
        <taxon>Candidatus Midichloriaceae</taxon>
        <taxon>Candidatus Bandiella</taxon>
    </lineage>
</organism>
<proteinExistence type="predicted"/>
<dbReference type="EMBL" id="CP110820">
    <property type="protein sequence ID" value="WPX96353.1"/>
    <property type="molecule type" value="Genomic_DNA"/>
</dbReference>